<organism evidence="2 3">
    <name type="scientific">Musa troglodytarum</name>
    <name type="common">fe'i banana</name>
    <dbReference type="NCBI Taxonomy" id="320322"/>
    <lineage>
        <taxon>Eukaryota</taxon>
        <taxon>Viridiplantae</taxon>
        <taxon>Streptophyta</taxon>
        <taxon>Embryophyta</taxon>
        <taxon>Tracheophyta</taxon>
        <taxon>Spermatophyta</taxon>
        <taxon>Magnoliopsida</taxon>
        <taxon>Liliopsida</taxon>
        <taxon>Zingiberales</taxon>
        <taxon>Musaceae</taxon>
        <taxon>Musa</taxon>
    </lineage>
</organism>
<accession>A0A9E7GS94</accession>
<keyword evidence="1" id="KW-0732">Signal</keyword>
<evidence type="ECO:0000256" key="1">
    <source>
        <dbReference type="SAM" id="SignalP"/>
    </source>
</evidence>
<dbReference type="EMBL" id="CP097509">
    <property type="protein sequence ID" value="URE16368.1"/>
    <property type="molecule type" value="Genomic_DNA"/>
</dbReference>
<feature type="signal peptide" evidence="1">
    <location>
        <begin position="1"/>
        <end position="19"/>
    </location>
</feature>
<dbReference type="Proteomes" id="UP001055439">
    <property type="component" value="Chromosome 7"/>
</dbReference>
<sequence length="158" mass="17847">MFARCYDCLLVALLFIVGPKKVPVFRGGREGDAEEAPKDRLALVEDESTSTRTVTLARRGSRFRRHLFVPMKIQVGTAAAALGFGQLVRFCGNFRLDPVLENQVAKKYTVLGKKVALLSPIFYEYESGIVIHLEENKTLKYLAMKLQVLESTCHMFFE</sequence>
<name>A0A9E7GS94_9LILI</name>
<keyword evidence="3" id="KW-1185">Reference proteome</keyword>
<evidence type="ECO:0000313" key="2">
    <source>
        <dbReference type="EMBL" id="URE16368.1"/>
    </source>
</evidence>
<proteinExistence type="predicted"/>
<dbReference type="AlphaFoldDB" id="A0A9E7GS94"/>
<protein>
    <submittedName>
        <fullName evidence="2">Uncharacterized protein</fullName>
    </submittedName>
</protein>
<evidence type="ECO:0000313" key="3">
    <source>
        <dbReference type="Proteomes" id="UP001055439"/>
    </source>
</evidence>
<dbReference type="OrthoDB" id="1926238at2759"/>
<gene>
    <name evidence="2" type="ORF">MUK42_36904</name>
</gene>
<reference evidence="2" key="1">
    <citation type="submission" date="2022-05" db="EMBL/GenBank/DDBJ databases">
        <title>The Musa troglodytarum L. genome provides insights into the mechanism of non-climacteric behaviour and enrichment of carotenoids.</title>
        <authorList>
            <person name="Wang J."/>
        </authorList>
    </citation>
    <scope>NUCLEOTIDE SEQUENCE</scope>
    <source>
        <tissue evidence="2">Leaf</tissue>
    </source>
</reference>
<feature type="chain" id="PRO_5039616603" evidence="1">
    <location>
        <begin position="20"/>
        <end position="158"/>
    </location>
</feature>